<gene>
    <name evidence="1" type="ORF">AJ85_01590</name>
</gene>
<dbReference type="OrthoDB" id="2991278at2"/>
<evidence type="ECO:0000313" key="2">
    <source>
        <dbReference type="Proteomes" id="UP000297014"/>
    </source>
</evidence>
<sequence length="45" mass="5278">MRKQHISLEELIKKNKENLLNDPKALSEIEKRIDERNADDSIKSS</sequence>
<protein>
    <recommendedName>
        <fullName evidence="3">Fur-regulated basic protein B</fullName>
    </recommendedName>
</protein>
<organism evidence="1 2">
    <name type="scientific">Alkalihalobacillus alcalophilus ATCC 27647 = CGMCC 1.3604</name>
    <dbReference type="NCBI Taxonomy" id="1218173"/>
    <lineage>
        <taxon>Bacteria</taxon>
        <taxon>Bacillati</taxon>
        <taxon>Bacillota</taxon>
        <taxon>Bacilli</taxon>
        <taxon>Bacillales</taxon>
        <taxon>Bacillaceae</taxon>
        <taxon>Alkalihalobacillus</taxon>
    </lineage>
</organism>
<dbReference type="EMBL" id="JALP01000044">
    <property type="protein sequence ID" value="THG91811.1"/>
    <property type="molecule type" value="Genomic_DNA"/>
</dbReference>
<dbReference type="Pfam" id="PF13040">
    <property type="entry name" value="Fur_reg_FbpB"/>
    <property type="match status" value="1"/>
</dbReference>
<reference evidence="1 2" key="1">
    <citation type="submission" date="2014-01" db="EMBL/GenBank/DDBJ databases">
        <title>Draft genome sequencing of Bacillus alcalophilus CGMCC 1.3604.</title>
        <authorList>
            <person name="Yang J."/>
            <person name="Diao L."/>
            <person name="Yang S."/>
        </authorList>
    </citation>
    <scope>NUCLEOTIDE SEQUENCE [LARGE SCALE GENOMIC DNA]</scope>
    <source>
        <strain evidence="1 2">CGMCC 1.3604</strain>
    </source>
</reference>
<dbReference type="RefSeq" id="WP_003322108.1">
    <property type="nucleotide sequence ID" value="NZ_ALPT02000047.1"/>
</dbReference>
<name>A0A4S4K2I2_ALKAL</name>
<evidence type="ECO:0008006" key="3">
    <source>
        <dbReference type="Google" id="ProtNLM"/>
    </source>
</evidence>
<dbReference type="InterPro" id="IPR025004">
    <property type="entry name" value="SenN/SenS"/>
</dbReference>
<evidence type="ECO:0000313" key="1">
    <source>
        <dbReference type="EMBL" id="THG91811.1"/>
    </source>
</evidence>
<dbReference type="Proteomes" id="UP000297014">
    <property type="component" value="Unassembled WGS sequence"/>
</dbReference>
<accession>A0A4S4K2I2</accession>
<comment type="caution">
    <text evidence="1">The sequence shown here is derived from an EMBL/GenBank/DDBJ whole genome shotgun (WGS) entry which is preliminary data.</text>
</comment>
<proteinExistence type="predicted"/>
<dbReference type="AlphaFoldDB" id="A0A4S4K2I2"/>